<evidence type="ECO:0000313" key="1">
    <source>
        <dbReference type="EMBL" id="SFB90205.1"/>
    </source>
</evidence>
<accession>A0A1I1ESV4</accession>
<dbReference type="EMBL" id="FOLM01000001">
    <property type="protein sequence ID" value="SFB90205.1"/>
    <property type="molecule type" value="Genomic_DNA"/>
</dbReference>
<organism evidence="1 2">
    <name type="scientific">Streptomyces aidingensis</name>
    <dbReference type="NCBI Taxonomy" id="910347"/>
    <lineage>
        <taxon>Bacteria</taxon>
        <taxon>Bacillati</taxon>
        <taxon>Actinomycetota</taxon>
        <taxon>Actinomycetes</taxon>
        <taxon>Kitasatosporales</taxon>
        <taxon>Streptomycetaceae</taxon>
        <taxon>Streptomyces</taxon>
    </lineage>
</organism>
<dbReference type="RefSeq" id="WP_093836869.1">
    <property type="nucleotide sequence ID" value="NZ_FOLM01000001.1"/>
</dbReference>
<name>A0A1I1ESV4_9ACTN</name>
<proteinExistence type="predicted"/>
<reference evidence="1 2" key="1">
    <citation type="submission" date="2016-10" db="EMBL/GenBank/DDBJ databases">
        <authorList>
            <person name="de Groot N.N."/>
        </authorList>
    </citation>
    <scope>NUCLEOTIDE SEQUENCE [LARGE SCALE GENOMIC DNA]</scope>
    <source>
        <strain evidence="1 2">CGMCC 4.5739</strain>
    </source>
</reference>
<dbReference type="STRING" id="910347.SAMN05421773_101450"/>
<gene>
    <name evidence="1" type="ORF">SAMN05421773_101450</name>
</gene>
<keyword evidence="2" id="KW-1185">Reference proteome</keyword>
<sequence length="98" mass="11098">MSLHEEIRTAERSLDELKRCAVRLERELGDRLDVRRIRSDIEHLRLSLSMLAGSAGPEERAGPGTPEMIVVPDTPYDRRLWTSDADDEGLGVRDHHAP</sequence>
<dbReference type="AlphaFoldDB" id="A0A1I1ESV4"/>
<evidence type="ECO:0000313" key="2">
    <source>
        <dbReference type="Proteomes" id="UP000199207"/>
    </source>
</evidence>
<dbReference type="Proteomes" id="UP000199207">
    <property type="component" value="Unassembled WGS sequence"/>
</dbReference>
<protein>
    <submittedName>
        <fullName evidence="1">Uncharacterized protein</fullName>
    </submittedName>
</protein>
<dbReference type="OrthoDB" id="5194954at2"/>